<organism evidence="6 7">
    <name type="scientific">Gallibacterium anatis</name>
    <dbReference type="NCBI Taxonomy" id="750"/>
    <lineage>
        <taxon>Bacteria</taxon>
        <taxon>Pseudomonadati</taxon>
        <taxon>Pseudomonadota</taxon>
        <taxon>Gammaproteobacteria</taxon>
        <taxon>Pasteurellales</taxon>
        <taxon>Pasteurellaceae</taxon>
        <taxon>Gallibacterium</taxon>
    </lineage>
</organism>
<keyword evidence="3 4" id="KW-0472">Membrane</keyword>
<dbReference type="SUPFAM" id="SSF103473">
    <property type="entry name" value="MFS general substrate transporter"/>
    <property type="match status" value="1"/>
</dbReference>
<dbReference type="PANTHER" id="PTHR23531:SF2">
    <property type="entry name" value="PERMEASE"/>
    <property type="match status" value="1"/>
</dbReference>
<proteinExistence type="predicted"/>
<feature type="transmembrane region" description="Helical" evidence="4">
    <location>
        <begin position="21"/>
        <end position="43"/>
    </location>
</feature>
<feature type="transmembrane region" description="Helical" evidence="4">
    <location>
        <begin position="302"/>
        <end position="320"/>
    </location>
</feature>
<feature type="transmembrane region" description="Helical" evidence="4">
    <location>
        <begin position="278"/>
        <end position="296"/>
    </location>
</feature>
<comment type="caution">
    <text evidence="6">The sequence shown here is derived from an EMBL/GenBank/DDBJ whole genome shotgun (WGS) entry which is preliminary data.</text>
</comment>
<dbReference type="RefSeq" id="WP_039083164.1">
    <property type="nucleotide sequence ID" value="NZ_JPXS01000003.1"/>
</dbReference>
<evidence type="ECO:0000256" key="1">
    <source>
        <dbReference type="ARBA" id="ARBA00022692"/>
    </source>
</evidence>
<dbReference type="AlphaFoldDB" id="A0A0A2XVU5"/>
<dbReference type="PANTHER" id="PTHR23531">
    <property type="entry name" value="QUINOLENE RESISTANCE PROTEIN NORA"/>
    <property type="match status" value="1"/>
</dbReference>
<keyword evidence="1 4" id="KW-0812">Transmembrane</keyword>
<reference evidence="6 7" key="1">
    <citation type="submission" date="2014-08" db="EMBL/GenBank/DDBJ databases">
        <title>Chaperone-usher fimbriae in a diverse selection of Gallibacterium genomes.</title>
        <authorList>
            <person name="Kudirkiene E."/>
            <person name="Bager R.J."/>
            <person name="Johnson T.J."/>
            <person name="Bojesen A.M."/>
        </authorList>
    </citation>
    <scope>NUCLEOTIDE SEQUENCE [LARGE SCALE GENOMIC DNA]</scope>
    <source>
        <strain evidence="6 7">20558/3kl.</strain>
    </source>
</reference>
<name>A0A0A2XVU5_9PAST</name>
<feature type="transmembrane region" description="Helical" evidence="4">
    <location>
        <begin position="79"/>
        <end position="96"/>
    </location>
</feature>
<dbReference type="CDD" id="cd17489">
    <property type="entry name" value="MFS_YfcJ_like"/>
    <property type="match status" value="1"/>
</dbReference>
<dbReference type="InterPro" id="IPR052714">
    <property type="entry name" value="MFS_Exporter"/>
</dbReference>
<sequence>MKKTNVPLWTPEFIGYGISSSVFYVVQYIMVAALPIVIATVFHGSAFNAGMTMTCFQIGCILSRPFAGELIDRLNKKKMLFFTTGLFFVITALFNFSPSIEYLFVYRFFQGVLFAIGTTAVATVAVLILPKQRKGEGIGYFAMFVNIAMVVGPFCGLLILDVAGAQALFLFLAIIGLIGFYAANRKPLPASISAPPPQMQHKKWSIERFIERQALPWAVMGLFVSFIYSGILVFIPIMMTLLGIGTMASYFFVIFAAVIVITRPIVGRVYDYYGSAYLIYPGYLFFIVGIMMLAYADSTFSILLTAPILGLGYGAIAPAFQTLSVESAPMHRAGSATSTYFFFFDIGIGIGAVLLSFIADHYGFSGMYWLNAIVAIVALLLYHFVIRKKVKVQLNQVH</sequence>
<protein>
    <submittedName>
        <fullName evidence="6">MFS transporter</fullName>
    </submittedName>
</protein>
<evidence type="ECO:0000256" key="4">
    <source>
        <dbReference type="SAM" id="Phobius"/>
    </source>
</evidence>
<dbReference type="GO" id="GO:0022857">
    <property type="term" value="F:transmembrane transporter activity"/>
    <property type="evidence" value="ECO:0007669"/>
    <property type="project" value="InterPro"/>
</dbReference>
<feature type="transmembrane region" description="Helical" evidence="4">
    <location>
        <begin position="214"/>
        <end position="235"/>
    </location>
</feature>
<evidence type="ECO:0000259" key="5">
    <source>
        <dbReference type="PROSITE" id="PS50850"/>
    </source>
</evidence>
<feature type="transmembrane region" description="Helical" evidence="4">
    <location>
        <begin position="166"/>
        <end position="183"/>
    </location>
</feature>
<accession>A0A0A2XVU5</accession>
<dbReference type="InterPro" id="IPR011701">
    <property type="entry name" value="MFS"/>
</dbReference>
<evidence type="ECO:0000313" key="7">
    <source>
        <dbReference type="Proteomes" id="UP000030526"/>
    </source>
</evidence>
<feature type="transmembrane region" description="Helical" evidence="4">
    <location>
        <begin position="365"/>
        <end position="385"/>
    </location>
</feature>
<feature type="transmembrane region" description="Helical" evidence="4">
    <location>
        <begin position="247"/>
        <end position="266"/>
    </location>
</feature>
<gene>
    <name evidence="6" type="ORF">JP32_00280</name>
</gene>
<dbReference type="InterPro" id="IPR036259">
    <property type="entry name" value="MFS_trans_sf"/>
</dbReference>
<evidence type="ECO:0000256" key="3">
    <source>
        <dbReference type="ARBA" id="ARBA00023136"/>
    </source>
</evidence>
<keyword evidence="2 4" id="KW-1133">Transmembrane helix</keyword>
<evidence type="ECO:0000313" key="6">
    <source>
        <dbReference type="EMBL" id="KGQ34565.1"/>
    </source>
</evidence>
<feature type="transmembrane region" description="Helical" evidence="4">
    <location>
        <begin position="340"/>
        <end position="359"/>
    </location>
</feature>
<feature type="domain" description="Major facilitator superfamily (MFS) profile" evidence="5">
    <location>
        <begin position="1"/>
        <end position="390"/>
    </location>
</feature>
<dbReference type="Gene3D" id="1.20.1250.20">
    <property type="entry name" value="MFS general substrate transporter like domains"/>
    <property type="match status" value="1"/>
</dbReference>
<dbReference type="PROSITE" id="PS50850">
    <property type="entry name" value="MFS"/>
    <property type="match status" value="1"/>
</dbReference>
<feature type="transmembrane region" description="Helical" evidence="4">
    <location>
        <begin position="141"/>
        <end position="160"/>
    </location>
</feature>
<dbReference type="Pfam" id="PF07690">
    <property type="entry name" value="MFS_1"/>
    <property type="match status" value="1"/>
</dbReference>
<dbReference type="Proteomes" id="UP000030526">
    <property type="component" value="Unassembled WGS sequence"/>
</dbReference>
<evidence type="ECO:0000256" key="2">
    <source>
        <dbReference type="ARBA" id="ARBA00022989"/>
    </source>
</evidence>
<feature type="transmembrane region" description="Helical" evidence="4">
    <location>
        <begin position="108"/>
        <end position="129"/>
    </location>
</feature>
<dbReference type="EMBL" id="JPXS01000003">
    <property type="protein sequence ID" value="KGQ34565.1"/>
    <property type="molecule type" value="Genomic_DNA"/>
</dbReference>
<dbReference type="InterPro" id="IPR020846">
    <property type="entry name" value="MFS_dom"/>
</dbReference>